<evidence type="ECO:0000256" key="3">
    <source>
        <dbReference type="ARBA" id="ARBA00022723"/>
    </source>
</evidence>
<protein>
    <submittedName>
        <fullName evidence="5">4922_t:CDS:1</fullName>
    </submittedName>
</protein>
<dbReference type="OrthoDB" id="445007at2759"/>
<evidence type="ECO:0000256" key="2">
    <source>
        <dbReference type="ARBA" id="ARBA00005830"/>
    </source>
</evidence>
<dbReference type="Proteomes" id="UP000789508">
    <property type="component" value="Unassembled WGS sequence"/>
</dbReference>
<reference evidence="5" key="1">
    <citation type="submission" date="2021-06" db="EMBL/GenBank/DDBJ databases">
        <authorList>
            <person name="Kallberg Y."/>
            <person name="Tangrot J."/>
            <person name="Rosling A."/>
        </authorList>
    </citation>
    <scope>NUCLEOTIDE SEQUENCE</scope>
    <source>
        <strain evidence="5">FL130A</strain>
    </source>
</reference>
<evidence type="ECO:0000256" key="4">
    <source>
        <dbReference type="ARBA" id="ARBA00023004"/>
    </source>
</evidence>
<feature type="non-terminal residue" evidence="5">
    <location>
        <position position="111"/>
    </location>
</feature>
<dbReference type="AlphaFoldDB" id="A0A9N9JC27"/>
<keyword evidence="4" id="KW-0408">Iron</keyword>
<dbReference type="PANTHER" id="PTHR20883">
    <property type="entry name" value="PHYTANOYL-COA DIOXYGENASE DOMAIN CONTAINING 1"/>
    <property type="match status" value="1"/>
</dbReference>
<dbReference type="Gene3D" id="2.60.120.620">
    <property type="entry name" value="q2cbj1_9rhob like domain"/>
    <property type="match status" value="1"/>
</dbReference>
<name>A0A9N9JC27_9GLOM</name>
<sequence length="111" mass="12821">TQYRDDYFLNSGDKIRYFFEEEAFDESGKLKVEKNKAINKIGHALHELDPDFKNFSLNNKSIHQIAKNLCLKNPQILQSMLILKQPYIGGRVSPHQDSTFLYTKPLSAIGF</sequence>
<feature type="non-terminal residue" evidence="5">
    <location>
        <position position="1"/>
    </location>
</feature>
<comment type="similarity">
    <text evidence="2">Belongs to the PhyH family.</text>
</comment>
<accession>A0A9N9JC27</accession>
<dbReference type="EMBL" id="CAJVPS010053481">
    <property type="protein sequence ID" value="CAG8772656.1"/>
    <property type="molecule type" value="Genomic_DNA"/>
</dbReference>
<dbReference type="PANTHER" id="PTHR20883:SF15">
    <property type="entry name" value="PHYTANOYL-COA DIOXYGENASE DOMAIN-CONTAINING PROTEIN 1"/>
    <property type="match status" value="1"/>
</dbReference>
<dbReference type="InterPro" id="IPR008775">
    <property type="entry name" value="Phytyl_CoA_dOase-like"/>
</dbReference>
<organism evidence="5 6">
    <name type="scientific">Ambispora leptoticha</name>
    <dbReference type="NCBI Taxonomy" id="144679"/>
    <lineage>
        <taxon>Eukaryota</taxon>
        <taxon>Fungi</taxon>
        <taxon>Fungi incertae sedis</taxon>
        <taxon>Mucoromycota</taxon>
        <taxon>Glomeromycotina</taxon>
        <taxon>Glomeromycetes</taxon>
        <taxon>Archaeosporales</taxon>
        <taxon>Ambisporaceae</taxon>
        <taxon>Ambispora</taxon>
    </lineage>
</organism>
<keyword evidence="6" id="KW-1185">Reference proteome</keyword>
<proteinExistence type="inferred from homology"/>
<dbReference type="Pfam" id="PF05721">
    <property type="entry name" value="PhyH"/>
    <property type="match status" value="1"/>
</dbReference>
<dbReference type="SUPFAM" id="SSF51197">
    <property type="entry name" value="Clavaminate synthase-like"/>
    <property type="match status" value="1"/>
</dbReference>
<comment type="cofactor">
    <cofactor evidence="1">
        <name>Fe cation</name>
        <dbReference type="ChEBI" id="CHEBI:24875"/>
    </cofactor>
</comment>
<dbReference type="GO" id="GO:0046872">
    <property type="term" value="F:metal ion binding"/>
    <property type="evidence" value="ECO:0007669"/>
    <property type="project" value="UniProtKB-KW"/>
</dbReference>
<evidence type="ECO:0000313" key="5">
    <source>
        <dbReference type="EMBL" id="CAG8772656.1"/>
    </source>
</evidence>
<comment type="caution">
    <text evidence="5">The sequence shown here is derived from an EMBL/GenBank/DDBJ whole genome shotgun (WGS) entry which is preliminary data.</text>
</comment>
<gene>
    <name evidence="5" type="ORF">ALEPTO_LOCUS14233</name>
</gene>
<evidence type="ECO:0000313" key="6">
    <source>
        <dbReference type="Proteomes" id="UP000789508"/>
    </source>
</evidence>
<evidence type="ECO:0000256" key="1">
    <source>
        <dbReference type="ARBA" id="ARBA00001962"/>
    </source>
</evidence>
<keyword evidence="3" id="KW-0479">Metal-binding</keyword>